<protein>
    <submittedName>
        <fullName evidence="2">Uncharacterized protein</fullName>
    </submittedName>
</protein>
<feature type="coiled-coil region" evidence="1">
    <location>
        <begin position="163"/>
        <end position="197"/>
    </location>
</feature>
<name>A0ABY5HWI2_9SPIR</name>
<dbReference type="EMBL" id="CP038802">
    <property type="protein sequence ID" value="UTY29802.1"/>
    <property type="molecule type" value="Genomic_DNA"/>
</dbReference>
<organism evidence="2 3">
    <name type="scientific">Treponema putidum</name>
    <dbReference type="NCBI Taxonomy" id="221027"/>
    <lineage>
        <taxon>Bacteria</taxon>
        <taxon>Pseudomonadati</taxon>
        <taxon>Spirochaetota</taxon>
        <taxon>Spirochaetia</taxon>
        <taxon>Spirochaetales</taxon>
        <taxon>Treponemataceae</taxon>
        <taxon>Treponema</taxon>
    </lineage>
</organism>
<reference evidence="2" key="1">
    <citation type="submission" date="2019-04" db="EMBL/GenBank/DDBJ databases">
        <title>Whole genome sequencing of oral phylogroup 2 treponemes.</title>
        <authorList>
            <person name="Chan Y."/>
            <person name="Zeng H.H."/>
            <person name="Yu X.L."/>
            <person name="Leung W.K."/>
            <person name="Watt R.M."/>
        </authorList>
    </citation>
    <scope>NUCLEOTIDE SEQUENCE</scope>
    <source>
        <strain evidence="2">OMZ 847</strain>
    </source>
</reference>
<proteinExistence type="predicted"/>
<dbReference type="Proteomes" id="UP001059401">
    <property type="component" value="Chromosome"/>
</dbReference>
<dbReference type="RefSeq" id="WP_255805407.1">
    <property type="nucleotide sequence ID" value="NZ_CP038802.1"/>
</dbReference>
<evidence type="ECO:0000256" key="1">
    <source>
        <dbReference type="SAM" id="Coils"/>
    </source>
</evidence>
<evidence type="ECO:0000313" key="2">
    <source>
        <dbReference type="EMBL" id="UTY29802.1"/>
    </source>
</evidence>
<evidence type="ECO:0000313" key="3">
    <source>
        <dbReference type="Proteomes" id="UP001059401"/>
    </source>
</evidence>
<sequence>MLLKTLELSREGIHGIDGTVVTKQNLEQIAENYESNSAPITTEKHFAENAPAVGIVKKVWTAPSTKNKSLTSLYGIVEYNDLVASDIEKKHFPGWSIGARKNGQGQYYLHHLKLCGAVPPAVKGLQDLGSQFISLSDIQKCQYFYLSDSPETEETDTAPEETGKDNQTLIKELQEKIQILEEENQKLKMELQELAEKYPEENISLSDTNPKTKKILSILKEKNTEELKALVKTKAIYPYAHDFVLALSDTFPLTSEIKLSDGRHTTQYDLLKDILNAIPDQVWTSEVISLDDRLNKNEPCDFSQVINKG</sequence>
<keyword evidence="3" id="KW-1185">Reference proteome</keyword>
<gene>
    <name evidence="2" type="ORF">E4N76_13150</name>
</gene>
<keyword evidence="1" id="KW-0175">Coiled coil</keyword>
<accession>A0ABY5HWI2</accession>